<protein>
    <recommendedName>
        <fullName evidence="2">HNH nuclease domain-containing protein</fullName>
    </recommendedName>
</protein>
<dbReference type="Pfam" id="PF13391">
    <property type="entry name" value="HNH_2"/>
    <property type="match status" value="1"/>
</dbReference>
<keyword evidence="4" id="KW-1185">Reference proteome</keyword>
<reference evidence="3 4" key="1">
    <citation type="journal article" date="2012" name="Science">
        <title>The Paleozoic origin of enzymatic lignin decomposition reconstructed from 31 fungal genomes.</title>
        <authorList>
            <person name="Floudas D."/>
            <person name="Binder M."/>
            <person name="Riley R."/>
            <person name="Barry K."/>
            <person name="Blanchette R.A."/>
            <person name="Henrissat B."/>
            <person name="Martinez A.T."/>
            <person name="Otillar R."/>
            <person name="Spatafora J.W."/>
            <person name="Yadav J.S."/>
            <person name="Aerts A."/>
            <person name="Benoit I."/>
            <person name="Boyd A."/>
            <person name="Carlson A."/>
            <person name="Copeland A."/>
            <person name="Coutinho P.M."/>
            <person name="de Vries R.P."/>
            <person name="Ferreira P."/>
            <person name="Findley K."/>
            <person name="Foster B."/>
            <person name="Gaskell J."/>
            <person name="Glotzer D."/>
            <person name="Gorecki P."/>
            <person name="Heitman J."/>
            <person name="Hesse C."/>
            <person name="Hori C."/>
            <person name="Igarashi K."/>
            <person name="Jurgens J.A."/>
            <person name="Kallen N."/>
            <person name="Kersten P."/>
            <person name="Kohler A."/>
            <person name="Kuees U."/>
            <person name="Kumar T.K.A."/>
            <person name="Kuo A."/>
            <person name="LaButti K."/>
            <person name="Larrondo L.F."/>
            <person name="Lindquist E."/>
            <person name="Ling A."/>
            <person name="Lombard V."/>
            <person name="Lucas S."/>
            <person name="Lundell T."/>
            <person name="Martin R."/>
            <person name="McLaughlin D.J."/>
            <person name="Morgenstern I."/>
            <person name="Morin E."/>
            <person name="Murat C."/>
            <person name="Nagy L.G."/>
            <person name="Nolan M."/>
            <person name="Ohm R.A."/>
            <person name="Patyshakuliyeva A."/>
            <person name="Rokas A."/>
            <person name="Ruiz-Duenas F.J."/>
            <person name="Sabat G."/>
            <person name="Salamov A."/>
            <person name="Samejima M."/>
            <person name="Schmutz J."/>
            <person name="Slot J.C."/>
            <person name="St John F."/>
            <person name="Stenlid J."/>
            <person name="Sun H."/>
            <person name="Sun S."/>
            <person name="Syed K."/>
            <person name="Tsang A."/>
            <person name="Wiebenga A."/>
            <person name="Young D."/>
            <person name="Pisabarro A."/>
            <person name="Eastwood D.C."/>
            <person name="Martin F."/>
            <person name="Cullen D."/>
            <person name="Grigoriev I.V."/>
            <person name="Hibbett D.S."/>
        </authorList>
    </citation>
    <scope>NUCLEOTIDE SEQUENCE [LARGE SCALE GENOMIC DNA]</scope>
    <source>
        <strain evidence="3 4">MD-104</strain>
    </source>
</reference>
<dbReference type="Proteomes" id="UP000218811">
    <property type="component" value="Unassembled WGS sequence"/>
</dbReference>
<dbReference type="OrthoDB" id="3269637at2759"/>
<dbReference type="EMBL" id="KB468157">
    <property type="protein sequence ID" value="PCH44109.1"/>
    <property type="molecule type" value="Genomic_DNA"/>
</dbReference>
<dbReference type="AlphaFoldDB" id="A0A2H3JYX1"/>
<organism evidence="3 4">
    <name type="scientific">Wolfiporia cocos (strain MD-104)</name>
    <name type="common">Brown rot fungus</name>
    <dbReference type="NCBI Taxonomy" id="742152"/>
    <lineage>
        <taxon>Eukaryota</taxon>
        <taxon>Fungi</taxon>
        <taxon>Dikarya</taxon>
        <taxon>Basidiomycota</taxon>
        <taxon>Agaricomycotina</taxon>
        <taxon>Agaricomycetes</taxon>
        <taxon>Polyporales</taxon>
        <taxon>Phaeolaceae</taxon>
        <taxon>Wolfiporia</taxon>
    </lineage>
</organism>
<feature type="domain" description="HNH nuclease" evidence="2">
    <location>
        <begin position="130"/>
        <end position="179"/>
    </location>
</feature>
<evidence type="ECO:0000256" key="1">
    <source>
        <dbReference type="SAM" id="MobiDB-lite"/>
    </source>
</evidence>
<dbReference type="STRING" id="742152.A0A2H3JYX1"/>
<evidence type="ECO:0000313" key="4">
    <source>
        <dbReference type="Proteomes" id="UP000218811"/>
    </source>
</evidence>
<dbReference type="InterPro" id="IPR003615">
    <property type="entry name" value="HNH_nuc"/>
</dbReference>
<proteinExistence type="predicted"/>
<gene>
    <name evidence="3" type="ORF">WOLCODRAFT_154146</name>
</gene>
<dbReference type="OMA" id="WITALEI"/>
<feature type="region of interest" description="Disordered" evidence="1">
    <location>
        <begin position="299"/>
        <end position="321"/>
    </location>
</feature>
<feature type="compositionally biased region" description="Basic and acidic residues" evidence="1">
    <location>
        <begin position="299"/>
        <end position="309"/>
    </location>
</feature>
<evidence type="ECO:0000259" key="2">
    <source>
        <dbReference type="Pfam" id="PF13391"/>
    </source>
</evidence>
<accession>A0A2H3JYX1</accession>
<evidence type="ECO:0000313" key="3">
    <source>
        <dbReference type="EMBL" id="PCH44109.1"/>
    </source>
</evidence>
<name>A0A2H3JYX1_WOLCO</name>
<sequence>MTQPLTQNLQLVLLKFQLHQPGNDWITALEIPYDAFPHYSSKPRAWLDYLGYALTGSDGVLSLSSETTDCRNACDLDLPVSPGEVYFFHTSGSVAFIDPHVVTTPSTHSSCSSFLDDDFRRTLIQRDGRCVFTLSKEDSCEASHLLYIRRLTQIRSGGQLDINSIDDPRNGLLIDVGTHARRKYGKVAFIPTPIRSLTSSDVAGAADTAPDSYRLTLHSFTKNARCWRLSVHGYEAQLRLPLPDNWPPEIIFTALYAGWAIKAWGPPGFAELLGKTTDNLYYPDGLYKRDADIGEEELRQRRKEAQDKRRTARREARRQRGELHETKFDAMDAILALWTLNNQPAWERAKEAAKVEAKQRSTEKVTEWLNGQ</sequence>